<dbReference type="GO" id="GO:0006355">
    <property type="term" value="P:regulation of DNA-templated transcription"/>
    <property type="evidence" value="ECO:0007669"/>
    <property type="project" value="UniProtKB-ARBA"/>
</dbReference>
<evidence type="ECO:0000256" key="5">
    <source>
        <dbReference type="ARBA" id="ARBA00022833"/>
    </source>
</evidence>
<evidence type="ECO:0000256" key="8">
    <source>
        <dbReference type="SAM" id="MobiDB-lite"/>
    </source>
</evidence>
<reference evidence="10 11" key="1">
    <citation type="submission" date="2009-12" db="EMBL/GenBank/DDBJ databases">
        <title>The draft genome of Batrachochytrium dendrobatidis.</title>
        <authorList>
            <consortium name="US DOE Joint Genome Institute (JGI-PGF)"/>
            <person name="Kuo A."/>
            <person name="Salamov A."/>
            <person name="Schmutz J."/>
            <person name="Lucas S."/>
            <person name="Pitluck S."/>
            <person name="Rosenblum E."/>
            <person name="Stajich J."/>
            <person name="Eisen M."/>
            <person name="Grigoriev I.V."/>
        </authorList>
    </citation>
    <scope>NUCLEOTIDE SEQUENCE [LARGE SCALE GENOMIC DNA]</scope>
    <source>
        <strain evidence="11">JAM81 / FGSC 10211</strain>
    </source>
</reference>
<feature type="chain" id="PRO_5003312335" evidence="9">
    <location>
        <begin position="19"/>
        <end position="244"/>
    </location>
</feature>
<dbReference type="PANTHER" id="PTHR24391">
    <property type="entry name" value="HISTONE H4 TRANSCRIPTION FACTOR-RELATED"/>
    <property type="match status" value="1"/>
</dbReference>
<dbReference type="EMBL" id="GL882879">
    <property type="protein sequence ID" value="EGF83579.1"/>
    <property type="molecule type" value="Genomic_DNA"/>
</dbReference>
<dbReference type="InParanoid" id="F4NU71"/>
<keyword evidence="6" id="KW-0238">DNA-binding</keyword>
<dbReference type="AlphaFoldDB" id="F4NU71"/>
<evidence type="ECO:0000313" key="11">
    <source>
        <dbReference type="Proteomes" id="UP000007241"/>
    </source>
</evidence>
<dbReference type="GO" id="GO:0008270">
    <property type="term" value="F:zinc ion binding"/>
    <property type="evidence" value="ECO:0007669"/>
    <property type="project" value="UniProtKB-KW"/>
</dbReference>
<dbReference type="GeneID" id="18242287"/>
<feature type="compositionally biased region" description="Low complexity" evidence="8">
    <location>
        <begin position="28"/>
        <end position="39"/>
    </location>
</feature>
<keyword evidence="3" id="KW-0677">Repeat</keyword>
<keyword evidence="2" id="KW-0479">Metal-binding</keyword>
<keyword evidence="11" id="KW-1185">Reference proteome</keyword>
<organism evidence="10 11">
    <name type="scientific">Batrachochytrium dendrobatidis (strain JAM81 / FGSC 10211)</name>
    <name type="common">Frog chytrid fungus</name>
    <dbReference type="NCBI Taxonomy" id="684364"/>
    <lineage>
        <taxon>Eukaryota</taxon>
        <taxon>Fungi</taxon>
        <taxon>Fungi incertae sedis</taxon>
        <taxon>Chytridiomycota</taxon>
        <taxon>Chytridiomycota incertae sedis</taxon>
        <taxon>Chytridiomycetes</taxon>
        <taxon>Rhizophydiales</taxon>
        <taxon>Rhizophydiales incertae sedis</taxon>
        <taxon>Batrachochytrium</taxon>
    </lineage>
</organism>
<evidence type="ECO:0000256" key="9">
    <source>
        <dbReference type="SAM" id="SignalP"/>
    </source>
</evidence>
<accession>F4NU71</accession>
<evidence type="ECO:0000256" key="1">
    <source>
        <dbReference type="ARBA" id="ARBA00004123"/>
    </source>
</evidence>
<dbReference type="HOGENOM" id="CLU_056025_1_0_1"/>
<evidence type="ECO:0000256" key="3">
    <source>
        <dbReference type="ARBA" id="ARBA00022737"/>
    </source>
</evidence>
<proteinExistence type="predicted"/>
<name>F4NU71_BATDJ</name>
<dbReference type="PANTHER" id="PTHR24391:SF18">
    <property type="entry name" value="EG:115C2.6 PROTEIN"/>
    <property type="match status" value="1"/>
</dbReference>
<feature type="signal peptide" evidence="9">
    <location>
        <begin position="1"/>
        <end position="18"/>
    </location>
</feature>
<evidence type="ECO:0000256" key="2">
    <source>
        <dbReference type="ARBA" id="ARBA00022723"/>
    </source>
</evidence>
<dbReference type="InterPro" id="IPR051574">
    <property type="entry name" value="ZnF_E-box_Homeobox"/>
</dbReference>
<comment type="subcellular location">
    <subcellularLocation>
        <location evidence="1">Nucleus</location>
    </subcellularLocation>
</comment>
<protein>
    <submittedName>
        <fullName evidence="10">Uncharacterized protein</fullName>
    </submittedName>
</protein>
<dbReference type="RefSeq" id="XP_006676144.1">
    <property type="nucleotide sequence ID" value="XM_006676081.1"/>
</dbReference>
<keyword evidence="5" id="KW-0862">Zinc</keyword>
<feature type="compositionally biased region" description="Acidic residues" evidence="8">
    <location>
        <begin position="84"/>
        <end position="96"/>
    </location>
</feature>
<dbReference type="Proteomes" id="UP000007241">
    <property type="component" value="Unassembled WGS sequence"/>
</dbReference>
<evidence type="ECO:0000256" key="7">
    <source>
        <dbReference type="ARBA" id="ARBA00023242"/>
    </source>
</evidence>
<evidence type="ECO:0000313" key="10">
    <source>
        <dbReference type="EMBL" id="EGF83579.1"/>
    </source>
</evidence>
<feature type="compositionally biased region" description="Polar residues" evidence="8">
    <location>
        <begin position="103"/>
        <end position="114"/>
    </location>
</feature>
<feature type="compositionally biased region" description="Low complexity" evidence="8">
    <location>
        <begin position="115"/>
        <end position="127"/>
    </location>
</feature>
<feature type="region of interest" description="Disordered" evidence="8">
    <location>
        <begin position="76"/>
        <end position="137"/>
    </location>
</feature>
<keyword evidence="9" id="KW-0732">Signal</keyword>
<gene>
    <name evidence="10" type="ORF">BATDEDRAFT_86002</name>
</gene>
<evidence type="ECO:0000256" key="4">
    <source>
        <dbReference type="ARBA" id="ARBA00022771"/>
    </source>
</evidence>
<dbReference type="GO" id="GO:0005634">
    <property type="term" value="C:nucleus"/>
    <property type="evidence" value="ECO:0007669"/>
    <property type="project" value="UniProtKB-SubCell"/>
</dbReference>
<keyword evidence="4" id="KW-0863">Zinc-finger</keyword>
<evidence type="ECO:0000256" key="6">
    <source>
        <dbReference type="ARBA" id="ARBA00023125"/>
    </source>
</evidence>
<feature type="region of interest" description="Disordered" evidence="8">
    <location>
        <begin position="22"/>
        <end position="60"/>
    </location>
</feature>
<keyword evidence="7" id="KW-0539">Nucleus</keyword>
<sequence>MKLVDILLLLTVATTANAILIPSGNDRSTQTSGTSSQVSDPTDKPSPGTSNEYQQEPMDLSISNRYRQQLVDLTISNKYKQEPVDESNSDTSDEYQQEPMDLSISSRIQQQPIDQLSPSTSSQNQQQPVNHDESSNTVTNQIAGLSRKYQITFDRIKQKLAVSKKIRKEKHKEYSRYADLGLEQQTALAIGKEISESKYDPDTEKKLKQEYEKAGAKISIIRQQLKRFMKRHGLEFEEPKADSD</sequence>
<dbReference type="GO" id="GO:0003677">
    <property type="term" value="F:DNA binding"/>
    <property type="evidence" value="ECO:0007669"/>
    <property type="project" value="UniProtKB-KW"/>
</dbReference>